<evidence type="ECO:0000256" key="1">
    <source>
        <dbReference type="ARBA" id="ARBA00004141"/>
    </source>
</evidence>
<reference evidence="9 10" key="2">
    <citation type="journal article" date="2014" name="PLoS Genet.">
        <title>Phylogenetically driven sequencing of extremely halophilic archaea reveals strategies for static and dynamic osmo-response.</title>
        <authorList>
            <person name="Becker E.A."/>
            <person name="Seitzer P.M."/>
            <person name="Tritt A."/>
            <person name="Larsen D."/>
            <person name="Krusor M."/>
            <person name="Yao A.I."/>
            <person name="Wu D."/>
            <person name="Madern D."/>
            <person name="Eisen J.A."/>
            <person name="Darling A.E."/>
            <person name="Facciotti M.T."/>
        </authorList>
    </citation>
    <scope>NUCLEOTIDE SEQUENCE [LARGE SCALE GENOMIC DNA]</scope>
    <source>
        <strain evidence="9 10">AJ5</strain>
    </source>
</reference>
<evidence type="ECO:0000256" key="3">
    <source>
        <dbReference type="ARBA" id="ARBA00022679"/>
    </source>
</evidence>
<dbReference type="Proteomes" id="UP000186547">
    <property type="component" value="Chromosome"/>
</dbReference>
<keyword evidence="4 7" id="KW-0812">Transmembrane</keyword>
<feature type="transmembrane region" description="Helical" evidence="7">
    <location>
        <begin position="360"/>
        <end position="377"/>
    </location>
</feature>
<reference evidence="8 11" key="1">
    <citation type="journal article" date="2011" name="J. Bacteriol.">
        <title>Genome sequence of Halobiforma lacisalsi AJ5, an extremely halophilic archaeon which harbors a bop gene.</title>
        <authorList>
            <person name="Jiang X."/>
            <person name="Wang S."/>
            <person name="Cheng H."/>
            <person name="Huo Y."/>
            <person name="Zhang X."/>
            <person name="Zhu X."/>
            <person name="Han X."/>
            <person name="Ni P."/>
            <person name="Wu M."/>
        </authorList>
    </citation>
    <scope>NUCLEOTIDE SEQUENCE [LARGE SCALE GENOMIC DNA]</scope>
    <source>
        <strain evidence="8 11">AJ5</strain>
    </source>
</reference>
<feature type="transmembrane region" description="Helical" evidence="7">
    <location>
        <begin position="42"/>
        <end position="69"/>
    </location>
</feature>
<protein>
    <submittedName>
        <fullName evidence="9">Family 2 glycosyl transferase</fullName>
    </submittedName>
    <submittedName>
        <fullName evidence="8">Glycosyl transferase family 2</fullName>
    </submittedName>
</protein>
<keyword evidence="5 7" id="KW-1133">Transmembrane helix</keyword>
<evidence type="ECO:0000313" key="8">
    <source>
        <dbReference type="EMBL" id="APW99425.1"/>
    </source>
</evidence>
<evidence type="ECO:0000313" key="9">
    <source>
        <dbReference type="EMBL" id="EMA35272.1"/>
    </source>
</evidence>
<dbReference type="PANTHER" id="PTHR43867:SF2">
    <property type="entry name" value="CELLULOSE SYNTHASE CATALYTIC SUBUNIT A [UDP-FORMING]"/>
    <property type="match status" value="1"/>
</dbReference>
<dbReference type="InterPro" id="IPR050321">
    <property type="entry name" value="Glycosyltr_2/OpgH_subfam"/>
</dbReference>
<dbReference type="GO" id="GO:0016757">
    <property type="term" value="F:glycosyltransferase activity"/>
    <property type="evidence" value="ECO:0007669"/>
    <property type="project" value="UniProtKB-KW"/>
</dbReference>
<keyword evidence="2" id="KW-0328">Glycosyltransferase</keyword>
<evidence type="ECO:0000256" key="7">
    <source>
        <dbReference type="SAM" id="Phobius"/>
    </source>
</evidence>
<dbReference type="KEGG" id="hlc:CHINAEXTREME17335"/>
<sequence length="429" mass="48121">MFGPLRRIVERIGYLSTVVLVLSIGGYRGVQTEIVAFDLRWLAVRIITIDAVTATLLFSLLVTVSGVMLAREVYREVDSDDRLLDGPRVAAVVPAYRDADVVGESVETLLESNYRNLEIVVVGEPGDEATLSAAQEYTRYPNVRVLENRCPGSKARAINDAVDRLETDYFATFDVDERIDPDFIPRAMYDLVERDVDVFQARRVPRVTGPVEALAYCERLLFHAGYKLVEPLGFTYCRSSSSAFTREAFRAVDGLDDLLTEDIDFAHKCYREGLTVHQSRNLTNEMEAPHTLRDLWHQRKRWRLGHIEVFVKAVTGGYDRGGLRGKLSTMRIVTSLAASVFLVAFTAKVAVLFMADLETFFLLPFAAIAVTVLPVLVRDYRTGHVAELSPGLALVPLVYPGFGLLTIRCAYEYVLSWDGEWYRVDKSGA</sequence>
<evidence type="ECO:0000256" key="5">
    <source>
        <dbReference type="ARBA" id="ARBA00022989"/>
    </source>
</evidence>
<dbReference type="PATRIC" id="fig|358396.7.peg.1114"/>
<evidence type="ECO:0000313" key="10">
    <source>
        <dbReference type="Proteomes" id="UP000011555"/>
    </source>
</evidence>
<dbReference type="InterPro" id="IPR029044">
    <property type="entry name" value="Nucleotide-diphossugar_trans"/>
</dbReference>
<dbReference type="PANTHER" id="PTHR43867">
    <property type="entry name" value="CELLULOSE SYNTHASE CATALYTIC SUBUNIT A [UDP-FORMING]"/>
    <property type="match status" value="1"/>
</dbReference>
<evidence type="ECO:0000256" key="2">
    <source>
        <dbReference type="ARBA" id="ARBA00022676"/>
    </source>
</evidence>
<proteinExistence type="predicted"/>
<keyword evidence="6 7" id="KW-0472">Membrane</keyword>
<accession>M0LNZ9</accession>
<evidence type="ECO:0000256" key="6">
    <source>
        <dbReference type="ARBA" id="ARBA00023136"/>
    </source>
</evidence>
<dbReference type="GeneID" id="30922925"/>
<comment type="subcellular location">
    <subcellularLocation>
        <location evidence="1">Membrane</location>
        <topology evidence="1">Multi-pass membrane protein</topology>
    </subcellularLocation>
</comment>
<evidence type="ECO:0000256" key="4">
    <source>
        <dbReference type="ARBA" id="ARBA00022692"/>
    </source>
</evidence>
<dbReference type="AlphaFoldDB" id="M0LNZ9"/>
<dbReference type="GO" id="GO:0016020">
    <property type="term" value="C:membrane"/>
    <property type="evidence" value="ECO:0007669"/>
    <property type="project" value="UniProtKB-SubCell"/>
</dbReference>
<dbReference type="Proteomes" id="UP000011555">
    <property type="component" value="Unassembled WGS sequence"/>
</dbReference>
<dbReference type="CDD" id="cd06423">
    <property type="entry name" value="CESA_like"/>
    <property type="match status" value="1"/>
</dbReference>
<dbReference type="SUPFAM" id="SSF53448">
    <property type="entry name" value="Nucleotide-diphospho-sugar transferases"/>
    <property type="match status" value="1"/>
</dbReference>
<dbReference type="eggNOG" id="arCOG01389">
    <property type="taxonomic scope" value="Archaea"/>
</dbReference>
<organism evidence="9 10">
    <name type="scientific">Natronobacterium lacisalsi AJ5</name>
    <dbReference type="NCBI Taxonomy" id="358396"/>
    <lineage>
        <taxon>Archaea</taxon>
        <taxon>Methanobacteriati</taxon>
        <taxon>Methanobacteriota</taxon>
        <taxon>Stenosarchaea group</taxon>
        <taxon>Halobacteria</taxon>
        <taxon>Halobacteriales</taxon>
        <taxon>Natrialbaceae</taxon>
        <taxon>Natronobacterium</taxon>
    </lineage>
</organism>
<feature type="transmembrane region" description="Helical" evidence="7">
    <location>
        <begin position="332"/>
        <end position="354"/>
    </location>
</feature>
<keyword evidence="10" id="KW-1185">Reference proteome</keyword>
<keyword evidence="3 9" id="KW-0808">Transferase</keyword>
<dbReference type="EMBL" id="CP019285">
    <property type="protein sequence ID" value="APW99425.1"/>
    <property type="molecule type" value="Genomic_DNA"/>
</dbReference>
<dbReference type="Gene3D" id="3.90.550.10">
    <property type="entry name" value="Spore Coat Polysaccharide Biosynthesis Protein SpsA, Chain A"/>
    <property type="match status" value="1"/>
</dbReference>
<dbReference type="Pfam" id="PF13641">
    <property type="entry name" value="Glyco_tranf_2_3"/>
    <property type="match status" value="1"/>
</dbReference>
<dbReference type="STRING" id="358396.CHINAEXTREME_17335"/>
<name>M0LNZ9_NATLA</name>
<dbReference type="RefSeq" id="WP_007140827.1">
    <property type="nucleotide sequence ID" value="NZ_AOLZ01000027.1"/>
</dbReference>
<evidence type="ECO:0000313" key="11">
    <source>
        <dbReference type="Proteomes" id="UP000186547"/>
    </source>
</evidence>
<gene>
    <name evidence="9" type="ORF">C445_05448</name>
    <name evidence="8" type="ORF">CHINAEXTREME_17335</name>
</gene>
<reference evidence="8" key="3">
    <citation type="submission" date="2017-01" db="EMBL/GenBank/DDBJ databases">
        <authorList>
            <person name="Mah S.A."/>
            <person name="Swanson W.J."/>
            <person name="Moy G.W."/>
            <person name="Vacquier V.D."/>
        </authorList>
    </citation>
    <scope>NUCLEOTIDE SEQUENCE</scope>
    <source>
        <strain evidence="8">AJ5</strain>
    </source>
</reference>
<feature type="transmembrane region" description="Helical" evidence="7">
    <location>
        <begin position="12"/>
        <end position="30"/>
    </location>
</feature>
<dbReference type="EMBL" id="AOLZ01000027">
    <property type="protein sequence ID" value="EMA35272.1"/>
    <property type="molecule type" value="Genomic_DNA"/>
</dbReference>